<name>A0ABR9KAF9_9ACTN</name>
<evidence type="ECO:0000313" key="2">
    <source>
        <dbReference type="Proteomes" id="UP000661607"/>
    </source>
</evidence>
<protein>
    <submittedName>
        <fullName evidence="1">Uncharacterized protein</fullName>
    </submittedName>
</protein>
<sequence>MHGPVSHRVHVCEGCEMAGEPWVSVGLVHPPPDTFTVPTSRTGAGLAGTRCDAFRPTGAPTPRASYLWLAGPITPVLWTPPSRGGHK</sequence>
<organism evidence="1 2">
    <name type="scientific">Nonomuraea africana</name>
    <dbReference type="NCBI Taxonomy" id="46171"/>
    <lineage>
        <taxon>Bacteria</taxon>
        <taxon>Bacillati</taxon>
        <taxon>Actinomycetota</taxon>
        <taxon>Actinomycetes</taxon>
        <taxon>Streptosporangiales</taxon>
        <taxon>Streptosporangiaceae</taxon>
        <taxon>Nonomuraea</taxon>
    </lineage>
</organism>
<evidence type="ECO:0000313" key="1">
    <source>
        <dbReference type="EMBL" id="MBE1558997.1"/>
    </source>
</evidence>
<dbReference type="Proteomes" id="UP000661607">
    <property type="component" value="Unassembled WGS sequence"/>
</dbReference>
<proteinExistence type="predicted"/>
<reference evidence="1 2" key="1">
    <citation type="submission" date="2020-10" db="EMBL/GenBank/DDBJ databases">
        <title>Sequencing the genomes of 1000 actinobacteria strains.</title>
        <authorList>
            <person name="Klenk H.-P."/>
        </authorList>
    </citation>
    <scope>NUCLEOTIDE SEQUENCE [LARGE SCALE GENOMIC DNA]</scope>
    <source>
        <strain evidence="1 2">DSM 43748</strain>
    </source>
</reference>
<comment type="caution">
    <text evidence="1">The sequence shown here is derived from an EMBL/GenBank/DDBJ whole genome shotgun (WGS) entry which is preliminary data.</text>
</comment>
<dbReference type="EMBL" id="JADBEF010000001">
    <property type="protein sequence ID" value="MBE1558997.1"/>
    <property type="molecule type" value="Genomic_DNA"/>
</dbReference>
<accession>A0ABR9KAF9</accession>
<keyword evidence="2" id="KW-1185">Reference proteome</keyword>
<gene>
    <name evidence="1" type="ORF">H4W81_001776</name>
</gene>
<dbReference type="RefSeq" id="WP_192774337.1">
    <property type="nucleotide sequence ID" value="NZ_BAAASY010000017.1"/>
</dbReference>